<evidence type="ECO:0000256" key="4">
    <source>
        <dbReference type="SAM" id="SignalP"/>
    </source>
</evidence>
<dbReference type="InterPro" id="IPR051544">
    <property type="entry name" value="TPS_OM_transporter"/>
</dbReference>
<proteinExistence type="predicted"/>
<dbReference type="InterPro" id="IPR013686">
    <property type="entry name" value="Polypept-transport_assoc_ShlB"/>
</dbReference>
<dbReference type="OrthoDB" id="290122at2"/>
<dbReference type="EMBL" id="LJSX01000035">
    <property type="protein sequence ID" value="KPQ09084.1"/>
    <property type="molecule type" value="Genomic_DNA"/>
</dbReference>
<dbReference type="GO" id="GO:0046819">
    <property type="term" value="P:protein secretion by the type V secretion system"/>
    <property type="evidence" value="ECO:0007669"/>
    <property type="project" value="TreeGrafter"/>
</dbReference>
<dbReference type="Proteomes" id="UP000050497">
    <property type="component" value="Unassembled WGS sequence"/>
</dbReference>
<dbReference type="InterPro" id="IPR005565">
    <property type="entry name" value="Hemolysn_activator_HlyB_C"/>
</dbReference>
<gene>
    <name evidence="8" type="ORF">GA0071312_2606</name>
    <name evidence="7" type="ORF">HLUCCO17_16205</name>
</gene>
<keyword evidence="3" id="KW-0998">Cell outer membrane</keyword>
<dbReference type="STRING" id="1653334.GA0071312_2606"/>
<keyword evidence="1" id="KW-1134">Transmembrane beta strand</keyword>
<organism evidence="7 9">
    <name type="scientific">Saliniramus fredricksonii</name>
    <dbReference type="NCBI Taxonomy" id="1653334"/>
    <lineage>
        <taxon>Bacteria</taxon>
        <taxon>Pseudomonadati</taxon>
        <taxon>Pseudomonadota</taxon>
        <taxon>Alphaproteobacteria</taxon>
        <taxon>Hyphomicrobiales</taxon>
        <taxon>Salinarimonadaceae</taxon>
        <taxon>Saliniramus</taxon>
    </lineage>
</organism>
<evidence type="ECO:0000256" key="2">
    <source>
        <dbReference type="ARBA" id="ARBA00022692"/>
    </source>
</evidence>
<dbReference type="PANTHER" id="PTHR34597:SF3">
    <property type="entry name" value="OUTER MEMBRANE TRANSPORTER CDIB"/>
    <property type="match status" value="1"/>
</dbReference>
<dbReference type="Pfam" id="PF03865">
    <property type="entry name" value="ShlB"/>
    <property type="match status" value="1"/>
</dbReference>
<evidence type="ECO:0000259" key="6">
    <source>
        <dbReference type="Pfam" id="PF08479"/>
    </source>
</evidence>
<dbReference type="PANTHER" id="PTHR34597">
    <property type="entry name" value="SLR1661 PROTEIN"/>
    <property type="match status" value="1"/>
</dbReference>
<evidence type="ECO:0000259" key="5">
    <source>
        <dbReference type="Pfam" id="PF03865"/>
    </source>
</evidence>
<evidence type="ECO:0000256" key="1">
    <source>
        <dbReference type="ARBA" id="ARBA00022452"/>
    </source>
</evidence>
<evidence type="ECO:0000313" key="8">
    <source>
        <dbReference type="EMBL" id="SCC81649.1"/>
    </source>
</evidence>
<reference evidence="7 9" key="1">
    <citation type="submission" date="2015-09" db="EMBL/GenBank/DDBJ databases">
        <title>Identification and resolution of microdiversity through metagenomic sequencing of parallel consortia.</title>
        <authorList>
            <person name="Nelson W.C."/>
            <person name="Romine M.F."/>
            <person name="Lindemann S.R."/>
        </authorList>
    </citation>
    <scope>NUCLEOTIDE SEQUENCE [LARGE SCALE GENOMIC DNA]</scope>
    <source>
        <strain evidence="7">HL-109</strain>
    </source>
</reference>
<dbReference type="GO" id="GO:0008320">
    <property type="term" value="F:protein transmembrane transporter activity"/>
    <property type="evidence" value="ECO:0007669"/>
    <property type="project" value="TreeGrafter"/>
</dbReference>
<feature type="domain" description="Haemolysin activator HlyB C-terminal" evidence="5">
    <location>
        <begin position="251"/>
        <end position="571"/>
    </location>
</feature>
<feature type="domain" description="Polypeptide-transport-associated ShlB-type" evidence="6">
    <location>
        <begin position="62"/>
        <end position="138"/>
    </location>
</feature>
<evidence type="ECO:0000313" key="7">
    <source>
        <dbReference type="EMBL" id="KPQ09084.1"/>
    </source>
</evidence>
<dbReference type="GO" id="GO:0098046">
    <property type="term" value="C:type V protein secretion system complex"/>
    <property type="evidence" value="ECO:0007669"/>
    <property type="project" value="TreeGrafter"/>
</dbReference>
<accession>A0A0P7XNN7</accession>
<keyword evidence="2" id="KW-0812">Transmembrane</keyword>
<protein>
    <submittedName>
        <fullName evidence="8">Hemolysin activation/secretion protein</fullName>
    </submittedName>
    <submittedName>
        <fullName evidence="7">Two partner secretin system secretin</fullName>
    </submittedName>
</protein>
<dbReference type="Proteomes" id="UP000182800">
    <property type="component" value="Unassembled WGS sequence"/>
</dbReference>
<feature type="signal peptide" evidence="4">
    <location>
        <begin position="1"/>
        <end position="34"/>
    </location>
</feature>
<evidence type="ECO:0000256" key="3">
    <source>
        <dbReference type="ARBA" id="ARBA00023237"/>
    </source>
</evidence>
<dbReference type="RefSeq" id="WP_074445306.1">
    <property type="nucleotide sequence ID" value="NZ_FMBM01000002.1"/>
</dbReference>
<dbReference type="Gene3D" id="2.40.160.50">
    <property type="entry name" value="membrane protein fhac: a member of the omp85/tpsb transporter family"/>
    <property type="match status" value="1"/>
</dbReference>
<dbReference type="AlphaFoldDB" id="A0A0P7XNN7"/>
<evidence type="ECO:0000313" key="10">
    <source>
        <dbReference type="Proteomes" id="UP000182800"/>
    </source>
</evidence>
<name>A0A0P7XNN7_9HYPH</name>
<feature type="chain" id="PRO_5006145531" evidence="4">
    <location>
        <begin position="35"/>
        <end position="616"/>
    </location>
</feature>
<evidence type="ECO:0000313" key="9">
    <source>
        <dbReference type="Proteomes" id="UP000050497"/>
    </source>
</evidence>
<reference evidence="8 10" key="2">
    <citation type="submission" date="2016-08" db="EMBL/GenBank/DDBJ databases">
        <authorList>
            <person name="Varghese N."/>
            <person name="Submissions Spin"/>
        </authorList>
    </citation>
    <scope>NUCLEOTIDE SEQUENCE [LARGE SCALE GENOMIC DNA]</scope>
    <source>
        <strain evidence="8 10">HL-109</strain>
    </source>
</reference>
<sequence length="616" mass="66963">MKNARQRDALRRPRSALRLAACLALLAMPKAALAEVAAKAAVDAPIVITAQSRDSPDAGQCFPVATIVIAGEFLIPRETIRNAVAPHAADCVGMKVAQGVVGAINEAHAEAGLITTQGYLPEQDIRASGSLRIDVIPGRIAAIDYREDHGIAGRGLGARFDHAREAIAASQGPWDFLGNISALFAIIDDPLDRFQAIDGARRPGAKTRASFSAAPGDVLDIEDVQQGIERINAVASGRARARLEPGDEPATSVIVVDNTPEDAFRLDLGYERNAAALAGSGRTISQRLRFDLAKDNLVGINDAWRFTLAGGENSNEMSAGIVVPWRLSRFSIDGSYSESYQQITPFAGLFTQNSILSLRYDREVLRDAQRSLSFDTRLDIRRGDRFVNEARLTPQQFTVARLGLTRSATPGERQQFTTGFGISRGLTFFNATRDPAILMPDTPRAQFWKFDGFAQYVRGFEDLGIWQTTVSGQFTTTPLYADDQLVLGSAASIRGFGARTTRADRGGFMRNEFTLALPSKRVLGERAQDWAFASDVIDATRPYAFLDLGHGENIAEQRTVSRIGAGIGIRFALGRSRLDASVAYPLLDETRRPEAVIRRPAGGSPDFGLNFTFKIF</sequence>
<keyword evidence="4" id="KW-0732">Signal</keyword>
<comment type="caution">
    <text evidence="7">The sequence shown here is derived from an EMBL/GenBank/DDBJ whole genome shotgun (WGS) entry which is preliminary data.</text>
</comment>
<keyword evidence="10" id="KW-1185">Reference proteome</keyword>
<keyword evidence="1" id="KW-0472">Membrane</keyword>
<dbReference type="Pfam" id="PF08479">
    <property type="entry name" value="POTRA_2"/>
    <property type="match status" value="1"/>
</dbReference>
<dbReference type="Gene3D" id="3.10.20.310">
    <property type="entry name" value="membrane protein fhac"/>
    <property type="match status" value="1"/>
</dbReference>
<dbReference type="EMBL" id="FMBM01000002">
    <property type="protein sequence ID" value="SCC81649.1"/>
    <property type="molecule type" value="Genomic_DNA"/>
</dbReference>